<evidence type="ECO:0000313" key="3">
    <source>
        <dbReference type="Proteomes" id="UP000308365"/>
    </source>
</evidence>
<sequence>LVLPLEPSASLNPPESQDPQSLPHPIYSAAMATLGRGTIFSQCEPHESHGAEKTFAKRSHGEAPGTPLSFIPGRAGRGAVRLPGPNLVGLGGIYDGWGRENGWGAPSAQQRGVFRATAARASPSTPGASRATRRAAWKREKREVRTSWAVRRLPESALVPPGSFKAVAGGCARPLGSAEPCLTRSPPVAPDSRAPRLDDARRPPLRPGTREPRHPAARSAGTWRRGEWGWSSCRRPACPERVDSTDLGQERRVSRPWAVWCAQEGGPRSGLCLGLPGLVQSRAASLSGRADPGRFRDFAGALEPSPGEEEAGSPRDLLAPSKAEP</sequence>
<feature type="non-terminal residue" evidence="2">
    <location>
        <position position="1"/>
    </location>
</feature>
<feature type="compositionally biased region" description="Basic and acidic residues" evidence="1">
    <location>
        <begin position="46"/>
        <end position="61"/>
    </location>
</feature>
<feature type="region of interest" description="Disordered" evidence="1">
    <location>
        <begin position="46"/>
        <end position="73"/>
    </location>
</feature>
<feature type="region of interest" description="Disordered" evidence="1">
    <location>
        <begin position="1"/>
        <end position="23"/>
    </location>
</feature>
<evidence type="ECO:0000313" key="2">
    <source>
        <dbReference type="EMBL" id="TKC50984.1"/>
    </source>
</evidence>
<name>A0A4U1FM95_MONMO</name>
<feature type="compositionally biased region" description="Basic and acidic residues" evidence="1">
    <location>
        <begin position="237"/>
        <end position="249"/>
    </location>
</feature>
<feature type="non-terminal residue" evidence="2">
    <location>
        <position position="325"/>
    </location>
</feature>
<organism evidence="2 3">
    <name type="scientific">Monodon monoceros</name>
    <name type="common">Narwhal</name>
    <name type="synonym">Ceratodon monodon</name>
    <dbReference type="NCBI Taxonomy" id="40151"/>
    <lineage>
        <taxon>Eukaryota</taxon>
        <taxon>Metazoa</taxon>
        <taxon>Chordata</taxon>
        <taxon>Craniata</taxon>
        <taxon>Vertebrata</taxon>
        <taxon>Euteleostomi</taxon>
        <taxon>Mammalia</taxon>
        <taxon>Eutheria</taxon>
        <taxon>Laurasiatheria</taxon>
        <taxon>Artiodactyla</taxon>
        <taxon>Whippomorpha</taxon>
        <taxon>Cetacea</taxon>
        <taxon>Odontoceti</taxon>
        <taxon>Monodontidae</taxon>
        <taxon>Monodon</taxon>
    </lineage>
</organism>
<reference evidence="3" key="1">
    <citation type="journal article" date="2019" name="IScience">
        <title>Narwhal Genome Reveals Long-Term Low Genetic Diversity despite Current Large Abundance Size.</title>
        <authorList>
            <person name="Westbury M.V."/>
            <person name="Petersen B."/>
            <person name="Garde E."/>
            <person name="Heide-Jorgensen M.P."/>
            <person name="Lorenzen E.D."/>
        </authorList>
    </citation>
    <scope>NUCLEOTIDE SEQUENCE [LARGE SCALE GENOMIC DNA]</scope>
</reference>
<feature type="compositionally biased region" description="Polar residues" evidence="1">
    <location>
        <begin position="9"/>
        <end position="20"/>
    </location>
</feature>
<dbReference type="AlphaFoldDB" id="A0A4U1FM95"/>
<feature type="region of interest" description="Disordered" evidence="1">
    <location>
        <begin position="116"/>
        <end position="144"/>
    </location>
</feature>
<dbReference type="EMBL" id="RWIC01000062">
    <property type="protein sequence ID" value="TKC50984.1"/>
    <property type="molecule type" value="Genomic_DNA"/>
</dbReference>
<protein>
    <submittedName>
        <fullName evidence="2">Uncharacterized protein</fullName>
    </submittedName>
</protein>
<evidence type="ECO:0000256" key="1">
    <source>
        <dbReference type="SAM" id="MobiDB-lite"/>
    </source>
</evidence>
<comment type="caution">
    <text evidence="2">The sequence shown here is derived from an EMBL/GenBank/DDBJ whole genome shotgun (WGS) entry which is preliminary data.</text>
</comment>
<feature type="compositionally biased region" description="Basic and acidic residues" evidence="1">
    <location>
        <begin position="193"/>
        <end position="214"/>
    </location>
</feature>
<feature type="region of interest" description="Disordered" evidence="1">
    <location>
        <begin position="283"/>
        <end position="325"/>
    </location>
</feature>
<dbReference type="Proteomes" id="UP000308365">
    <property type="component" value="Unassembled WGS sequence"/>
</dbReference>
<feature type="region of interest" description="Disordered" evidence="1">
    <location>
        <begin position="175"/>
        <end position="249"/>
    </location>
</feature>
<accession>A0A4U1FM95</accession>
<proteinExistence type="predicted"/>
<gene>
    <name evidence="2" type="ORF">EI555_003128</name>
</gene>